<accession>A0AB40ACS2</accession>
<dbReference type="Proteomes" id="UP001652628">
    <property type="component" value="Chromosome X"/>
</dbReference>
<evidence type="ECO:0000256" key="1">
    <source>
        <dbReference type="SAM" id="MobiDB-lite"/>
    </source>
</evidence>
<sequence length="243" mass="26498">MEPPPSILYSGSPEGDFEGGIGVINKIVLKVYQLDDLVFNRTETHYVTGLVAGLVSIAVVIGGCIINTIMKRQKYQNIVFGAPNEEVDQVEEEEAEDSGGEADEEGEADTLVDEDYLEESMSDIVTDNSEELESIVQQDTQTEELNLDEPTEVAAAVPEPRTKSPPKKKSGIKPVATMYSKEESYKVIQAKEAGPMEPLNKLMTPRTLAALHRTSVAVQFPVQAPVPPPKPGKRTGSSRRGRN</sequence>
<dbReference type="AlphaFoldDB" id="A0AB40ACS2"/>
<feature type="compositionally biased region" description="Acidic residues" evidence="1">
    <location>
        <begin position="141"/>
        <end position="151"/>
    </location>
</feature>
<keyword evidence="2" id="KW-0472">Membrane</keyword>
<reference evidence="4" key="1">
    <citation type="submission" date="2025-08" db="UniProtKB">
        <authorList>
            <consortium name="RefSeq"/>
        </authorList>
    </citation>
    <scope>IDENTIFICATION</scope>
</reference>
<keyword evidence="3" id="KW-1185">Reference proteome</keyword>
<feature type="region of interest" description="Disordered" evidence="1">
    <location>
        <begin position="140"/>
        <end position="175"/>
    </location>
</feature>
<name>A0AB40ACS2_DROSZ</name>
<dbReference type="RefSeq" id="XP_036676007.3">
    <property type="nucleotide sequence ID" value="XM_036820112.3"/>
</dbReference>
<feature type="region of interest" description="Disordered" evidence="1">
    <location>
        <begin position="220"/>
        <end position="243"/>
    </location>
</feature>
<feature type="transmembrane region" description="Helical" evidence="2">
    <location>
        <begin position="46"/>
        <end position="66"/>
    </location>
</feature>
<evidence type="ECO:0000313" key="3">
    <source>
        <dbReference type="Proteomes" id="UP001652628"/>
    </source>
</evidence>
<keyword evidence="2" id="KW-1133">Transmembrane helix</keyword>
<protein>
    <submittedName>
        <fullName evidence="4">Uncharacterized protein</fullName>
    </submittedName>
</protein>
<dbReference type="GeneID" id="118878243"/>
<organism evidence="3 4">
    <name type="scientific">Drosophila suzukii</name>
    <name type="common">Spotted-wing drosophila fruit fly</name>
    <dbReference type="NCBI Taxonomy" id="28584"/>
    <lineage>
        <taxon>Eukaryota</taxon>
        <taxon>Metazoa</taxon>
        <taxon>Ecdysozoa</taxon>
        <taxon>Arthropoda</taxon>
        <taxon>Hexapoda</taxon>
        <taxon>Insecta</taxon>
        <taxon>Pterygota</taxon>
        <taxon>Neoptera</taxon>
        <taxon>Endopterygota</taxon>
        <taxon>Diptera</taxon>
        <taxon>Brachycera</taxon>
        <taxon>Muscomorpha</taxon>
        <taxon>Ephydroidea</taxon>
        <taxon>Drosophilidae</taxon>
        <taxon>Drosophila</taxon>
        <taxon>Sophophora</taxon>
    </lineage>
</organism>
<proteinExistence type="predicted"/>
<evidence type="ECO:0000313" key="4">
    <source>
        <dbReference type="RefSeq" id="XP_036676007.3"/>
    </source>
</evidence>
<keyword evidence="2" id="KW-0812">Transmembrane</keyword>
<evidence type="ECO:0000256" key="2">
    <source>
        <dbReference type="SAM" id="Phobius"/>
    </source>
</evidence>
<feature type="compositionally biased region" description="Basic residues" evidence="1">
    <location>
        <begin position="231"/>
        <end position="243"/>
    </location>
</feature>
<gene>
    <name evidence="4" type="primary">LOC118878243</name>
</gene>
<feature type="region of interest" description="Disordered" evidence="1">
    <location>
        <begin position="85"/>
        <end position="111"/>
    </location>
</feature>